<protein>
    <submittedName>
        <fullName evidence="2">PAS domain S-box protein</fullName>
    </submittedName>
</protein>
<name>A0ABD7GNV8_9ENTR</name>
<evidence type="ECO:0000313" key="3">
    <source>
        <dbReference type="Proteomes" id="UP000255291"/>
    </source>
</evidence>
<organism evidence="2 3">
    <name type="scientific">Enterobacter roggenkampii</name>
    <dbReference type="NCBI Taxonomy" id="1812935"/>
    <lineage>
        <taxon>Bacteria</taxon>
        <taxon>Pseudomonadati</taxon>
        <taxon>Pseudomonadota</taxon>
        <taxon>Gammaproteobacteria</taxon>
        <taxon>Enterobacterales</taxon>
        <taxon>Enterobacteriaceae</taxon>
        <taxon>Enterobacter</taxon>
        <taxon>Enterobacter cloacae complex</taxon>
    </lineage>
</organism>
<evidence type="ECO:0000313" key="2">
    <source>
        <dbReference type="EMBL" id="RDT51724.1"/>
    </source>
</evidence>
<sequence length="71" mass="8219">MRNNQPITQHERVYPAEQRLITTTNLKGIITYCNEAFIDISGFSREELMSAPHNLIRHPDVPPAVFAHMWT</sequence>
<dbReference type="InterPro" id="IPR000014">
    <property type="entry name" value="PAS"/>
</dbReference>
<dbReference type="CDD" id="cd00130">
    <property type="entry name" value="PAS"/>
    <property type="match status" value="1"/>
</dbReference>
<dbReference type="InterPro" id="IPR035965">
    <property type="entry name" value="PAS-like_dom_sf"/>
</dbReference>
<dbReference type="SUPFAM" id="SSF55785">
    <property type="entry name" value="PYP-like sensor domain (PAS domain)"/>
    <property type="match status" value="1"/>
</dbReference>
<evidence type="ECO:0000259" key="1">
    <source>
        <dbReference type="PROSITE" id="PS50112"/>
    </source>
</evidence>
<feature type="non-terminal residue" evidence="2">
    <location>
        <position position="71"/>
    </location>
</feature>
<dbReference type="EMBL" id="QRBW01000375">
    <property type="protein sequence ID" value="RDT51724.1"/>
    <property type="molecule type" value="Genomic_DNA"/>
</dbReference>
<comment type="caution">
    <text evidence="2">The sequence shown here is derived from an EMBL/GenBank/DDBJ whole genome shotgun (WGS) entry which is preliminary data.</text>
</comment>
<gene>
    <name evidence="2" type="ORF">DXF87_26235</name>
</gene>
<dbReference type="PROSITE" id="PS50112">
    <property type="entry name" value="PAS"/>
    <property type="match status" value="1"/>
</dbReference>
<dbReference type="Pfam" id="PF00989">
    <property type="entry name" value="PAS"/>
    <property type="match status" value="1"/>
</dbReference>
<dbReference type="NCBIfam" id="TIGR00229">
    <property type="entry name" value="sensory_box"/>
    <property type="match status" value="1"/>
</dbReference>
<dbReference type="InterPro" id="IPR013767">
    <property type="entry name" value="PAS_fold"/>
</dbReference>
<reference evidence="2 3" key="1">
    <citation type="submission" date="2018-07" db="EMBL/GenBank/DDBJ databases">
        <title>The use of a cohorting ward and systematic surveillance cultures for the control of a Klebsiella pneumoniae carbapenemase (KPC)-producing Enterobacteriaceae outbreak.</title>
        <authorList>
            <person name="Doi Y."/>
        </authorList>
    </citation>
    <scope>NUCLEOTIDE SEQUENCE [LARGE SCALE GENOMIC DNA]</scope>
    <source>
        <strain evidence="2 3">1-RC-17-04017</strain>
    </source>
</reference>
<proteinExistence type="predicted"/>
<dbReference type="RefSeq" id="WP_115485351.1">
    <property type="nucleotide sequence ID" value="NZ_QRBW01000375.1"/>
</dbReference>
<dbReference type="Proteomes" id="UP000255291">
    <property type="component" value="Unassembled WGS sequence"/>
</dbReference>
<accession>A0ABD7GNV8</accession>
<feature type="domain" description="PAS" evidence="1">
    <location>
        <begin position="21"/>
        <end position="50"/>
    </location>
</feature>
<dbReference type="Gene3D" id="3.30.450.20">
    <property type="entry name" value="PAS domain"/>
    <property type="match status" value="1"/>
</dbReference>
<dbReference type="AlphaFoldDB" id="A0ABD7GNV8"/>